<evidence type="ECO:0000313" key="2">
    <source>
        <dbReference type="EMBL" id="KAL3683975.1"/>
    </source>
</evidence>
<dbReference type="PANTHER" id="PTHR31170:SF25">
    <property type="entry name" value="BNAA09G04570D PROTEIN"/>
    <property type="match status" value="1"/>
</dbReference>
<dbReference type="AlphaFoldDB" id="A0ABD3H0N5"/>
<accession>A0ABD3H0N5</accession>
<dbReference type="Proteomes" id="UP001633002">
    <property type="component" value="Unassembled WGS sequence"/>
</dbReference>
<dbReference type="PANTHER" id="PTHR31170">
    <property type="entry name" value="BNAC04G53230D PROTEIN"/>
    <property type="match status" value="1"/>
</dbReference>
<dbReference type="Pfam" id="PF03140">
    <property type="entry name" value="DUF247"/>
    <property type="match status" value="1"/>
</dbReference>
<proteinExistence type="predicted"/>
<protein>
    <submittedName>
        <fullName evidence="2">Uncharacterized protein</fullName>
    </submittedName>
</protein>
<keyword evidence="1" id="KW-1133">Transmembrane helix</keyword>
<dbReference type="InterPro" id="IPR004158">
    <property type="entry name" value="DUF247_pln"/>
</dbReference>
<keyword evidence="3" id="KW-1185">Reference proteome</keyword>
<comment type="caution">
    <text evidence="2">The sequence shown here is derived from an EMBL/GenBank/DDBJ whole genome shotgun (WGS) entry which is preliminary data.</text>
</comment>
<reference evidence="2 3" key="1">
    <citation type="submission" date="2024-09" db="EMBL/GenBank/DDBJ databases">
        <title>Chromosome-scale assembly of Riccia sorocarpa.</title>
        <authorList>
            <person name="Paukszto L."/>
        </authorList>
    </citation>
    <scope>NUCLEOTIDE SEQUENCE [LARGE SCALE GENOMIC DNA]</scope>
    <source>
        <strain evidence="2">LP-2024</strain>
        <tissue evidence="2">Aerial parts of the thallus</tissue>
    </source>
</reference>
<gene>
    <name evidence="2" type="ORF">R1sor_001997</name>
</gene>
<feature type="transmembrane region" description="Helical" evidence="1">
    <location>
        <begin position="380"/>
        <end position="404"/>
    </location>
</feature>
<keyword evidence="1" id="KW-0472">Membrane</keyword>
<dbReference type="EMBL" id="JBJQOH010000006">
    <property type="protein sequence ID" value="KAL3683975.1"/>
    <property type="molecule type" value="Genomic_DNA"/>
</dbReference>
<organism evidence="2 3">
    <name type="scientific">Riccia sorocarpa</name>
    <dbReference type="NCBI Taxonomy" id="122646"/>
    <lineage>
        <taxon>Eukaryota</taxon>
        <taxon>Viridiplantae</taxon>
        <taxon>Streptophyta</taxon>
        <taxon>Embryophyta</taxon>
        <taxon>Marchantiophyta</taxon>
        <taxon>Marchantiopsida</taxon>
        <taxon>Marchantiidae</taxon>
        <taxon>Marchantiales</taxon>
        <taxon>Ricciaceae</taxon>
        <taxon>Riccia</taxon>
    </lineage>
</organism>
<keyword evidence="1" id="KW-0812">Transmembrane</keyword>
<name>A0ABD3H0N5_9MARC</name>
<evidence type="ECO:0000313" key="3">
    <source>
        <dbReference type="Proteomes" id="UP001633002"/>
    </source>
</evidence>
<sequence>MLPNQPVTTNIMPPPSYGHPWNHPLDIDKLLAEYKEKAASTRRRNPCVFHVPPFIRKLKPQIYDASFLPMGLLNRKFVEGVSSVDQLKREVLSCFLKHLQIDQNGWKTFCHEVATQPSGSNMPDLKDFYENDGTYSFLTLESRQSILVTDAFFIVAFFIWKMDAQGEGMWMLDGRSQPLVRHIMQIFRSGRVRSSHGVMNRDIFWLWEGQIPLFLVKNVWERVATLAKSGIRFKGVANAVLGEVRLVKLFFHLSITVYLPRILVDDFTETLLLNLSLYESMNSKDEGVNEWVVLMDELINTEEDVELLMGGRDPVIKQNNLGDKKRIVDIFTNTLDGFCFNPERKCSRIVTVRHEIIMWYNTSWRRAMVSFLDKFRLAPWLLVSLLAAVALLILTFLQTIYTILGFKNR</sequence>
<evidence type="ECO:0000256" key="1">
    <source>
        <dbReference type="SAM" id="Phobius"/>
    </source>
</evidence>